<organism evidence="3 4">
    <name type="scientific">Thermomicrobium roseum (strain ATCC 27502 / DSM 5159 / P-2)</name>
    <dbReference type="NCBI Taxonomy" id="309801"/>
    <lineage>
        <taxon>Bacteria</taxon>
        <taxon>Pseudomonadati</taxon>
        <taxon>Thermomicrobiota</taxon>
        <taxon>Thermomicrobia</taxon>
        <taxon>Thermomicrobiales</taxon>
        <taxon>Thermomicrobiaceae</taxon>
        <taxon>Thermomicrobium</taxon>
    </lineage>
</organism>
<feature type="domain" description="Microcystin LR degradation protein MlrC C-terminal" evidence="1">
    <location>
        <begin position="290"/>
        <end position="479"/>
    </location>
</feature>
<evidence type="ECO:0000313" key="4">
    <source>
        <dbReference type="Proteomes" id="UP000000447"/>
    </source>
</evidence>
<gene>
    <name evidence="3" type="ordered locus">trd_0885</name>
</gene>
<protein>
    <recommendedName>
        <fullName evidence="5">M81 family peptidase</fullName>
    </recommendedName>
</protein>
<dbReference type="InterPro" id="IPR010799">
    <property type="entry name" value="MlrC_C"/>
</dbReference>
<dbReference type="RefSeq" id="WP_012642263.1">
    <property type="nucleotide sequence ID" value="NC_011959.1"/>
</dbReference>
<dbReference type="eggNOG" id="COG5476">
    <property type="taxonomic scope" value="Bacteria"/>
</dbReference>
<dbReference type="STRING" id="309801.trd_0885"/>
<dbReference type="KEGG" id="tro:trd_0885"/>
<dbReference type="InterPro" id="IPR015995">
    <property type="entry name" value="MlrC_N"/>
</dbReference>
<evidence type="ECO:0000313" key="3">
    <source>
        <dbReference type="EMBL" id="ACM06022.1"/>
    </source>
</evidence>
<accession>B9KZG4</accession>
<dbReference type="Pfam" id="PF07171">
    <property type="entry name" value="MlrC_C"/>
    <property type="match status" value="1"/>
</dbReference>
<dbReference type="AlphaFoldDB" id="B9KZG4"/>
<feature type="domain" description="Microcystin LR degradation protein MlrC N-terminal" evidence="2">
    <location>
        <begin position="2"/>
        <end position="280"/>
    </location>
</feature>
<dbReference type="HOGENOM" id="CLU_028172_1_0_0"/>
<dbReference type="Pfam" id="PF07364">
    <property type="entry name" value="DUF1485"/>
    <property type="match status" value="1"/>
</dbReference>
<sequence>MRIGFVSIRHRSNTFARQQRSLILSPWPQNNQRHDLGTNIILPGVEFDGIELVPLVMPVHSAGGPIEPDSFSTLLTELVTILEQQDSLDGLILEVTGTLLVEELSGELLLLRRLVECFPSLLVGILADQVAQLPEAVFGLTPLVLGPHHWPGIDRAQRLALLVRLLARWIRREIRPVAALERRTMLLPLAIQRTDCPPFDQLPPLLAAVEQNPSILAVTIFAGFPYADVAEAGMTVVVVTDAAAELGKTAARQLADFVWDSREQIAWPTLTIEEAIHQAMQNDSTGPHLILDTGDATEAGAPGEGTAALWAALDLGARQTLVSAIVDPQAIEIVLRHGIGTPIELELGGKTDHRHGYPIPVRGIVRRIGCGQYRRWSPLAGGELLDAGPSAWLEIEGRYESHLDVVVSGRPVPFDELGLARALGIDVATKRVIILKSAVEALAWCRQSDPFTPLVRPAQVLQAVTPGIATPDLAFFSYRSVKRPAWPLDTY</sequence>
<dbReference type="EMBL" id="CP001275">
    <property type="protein sequence ID" value="ACM06022.1"/>
    <property type="molecule type" value="Genomic_DNA"/>
</dbReference>
<proteinExistence type="predicted"/>
<reference evidence="3 4" key="1">
    <citation type="journal article" date="2009" name="PLoS ONE">
        <title>Complete genome sequence of the aerobic CO-oxidizing thermophile Thermomicrobium roseum.</title>
        <authorList>
            <person name="Wu D."/>
            <person name="Raymond J."/>
            <person name="Wu M."/>
            <person name="Chatterji S."/>
            <person name="Ren Q."/>
            <person name="Graham J.E."/>
            <person name="Bryant D.A."/>
            <person name="Robb F."/>
            <person name="Colman A."/>
            <person name="Tallon L.J."/>
            <person name="Badger J.H."/>
            <person name="Madupu R."/>
            <person name="Ward N.L."/>
            <person name="Eisen J.A."/>
        </authorList>
    </citation>
    <scope>NUCLEOTIDE SEQUENCE [LARGE SCALE GENOMIC DNA]</scope>
    <source>
        <strain evidence="4">ATCC 27502 / DSM 5159 / P-2</strain>
    </source>
</reference>
<dbReference type="Proteomes" id="UP000000447">
    <property type="component" value="Chromosome"/>
</dbReference>
<evidence type="ECO:0000259" key="1">
    <source>
        <dbReference type="Pfam" id="PF07171"/>
    </source>
</evidence>
<evidence type="ECO:0008006" key="5">
    <source>
        <dbReference type="Google" id="ProtNLM"/>
    </source>
</evidence>
<keyword evidence="4" id="KW-1185">Reference proteome</keyword>
<evidence type="ECO:0000259" key="2">
    <source>
        <dbReference type="Pfam" id="PF07364"/>
    </source>
</evidence>
<dbReference type="OrthoDB" id="9815420at2"/>
<name>B9KZG4_THERP</name>